<proteinExistence type="predicted"/>
<gene>
    <name evidence="2" type="ORF">Syun_018207</name>
</gene>
<feature type="compositionally biased region" description="Low complexity" evidence="1">
    <location>
        <begin position="52"/>
        <end position="70"/>
    </location>
</feature>
<organism evidence="2 3">
    <name type="scientific">Stephania yunnanensis</name>
    <dbReference type="NCBI Taxonomy" id="152371"/>
    <lineage>
        <taxon>Eukaryota</taxon>
        <taxon>Viridiplantae</taxon>
        <taxon>Streptophyta</taxon>
        <taxon>Embryophyta</taxon>
        <taxon>Tracheophyta</taxon>
        <taxon>Spermatophyta</taxon>
        <taxon>Magnoliopsida</taxon>
        <taxon>Ranunculales</taxon>
        <taxon>Menispermaceae</taxon>
        <taxon>Menispermoideae</taxon>
        <taxon>Cissampelideae</taxon>
        <taxon>Stephania</taxon>
    </lineage>
</organism>
<protein>
    <submittedName>
        <fullName evidence="2">Uncharacterized protein</fullName>
    </submittedName>
</protein>
<dbReference type="Proteomes" id="UP001420932">
    <property type="component" value="Unassembled WGS sequence"/>
</dbReference>
<reference evidence="2 3" key="1">
    <citation type="submission" date="2024-01" db="EMBL/GenBank/DDBJ databases">
        <title>Genome assemblies of Stephania.</title>
        <authorList>
            <person name="Yang L."/>
        </authorList>
    </citation>
    <scope>NUCLEOTIDE SEQUENCE [LARGE SCALE GENOMIC DNA]</scope>
    <source>
        <strain evidence="2">YNDBR</strain>
        <tissue evidence="2">Leaf</tissue>
    </source>
</reference>
<name>A0AAP0ISH2_9MAGN</name>
<dbReference type="PANTHER" id="PTHR34197">
    <property type="entry name" value="OS04G0591300 PROTEIN"/>
    <property type="match status" value="1"/>
</dbReference>
<evidence type="ECO:0000313" key="2">
    <source>
        <dbReference type="EMBL" id="KAK9120590.1"/>
    </source>
</evidence>
<dbReference type="PANTHER" id="PTHR34197:SF2">
    <property type="entry name" value="OS04G0591300 PROTEIN"/>
    <property type="match status" value="1"/>
</dbReference>
<feature type="region of interest" description="Disordered" evidence="1">
    <location>
        <begin position="100"/>
        <end position="134"/>
    </location>
</feature>
<feature type="compositionally biased region" description="Low complexity" evidence="1">
    <location>
        <begin position="104"/>
        <end position="118"/>
    </location>
</feature>
<sequence length="232" mass="24970">MGIVMEEDEIWKCRKHPSRRRAVGVCPICLRDRLVSLCPNCANVRPCACCSTSTATTTTTSSSFSLSSSSDLHRSGGGGGGGIGAVGRVASLIEKEPAFRRSRSAAFPSSASRSATPADPEDRQSGGSRSSSSSTISSIWSVFRSSKTKRKECCDGVVVVVEDEDLDRNARRNLHRDASLMTRSKSAGGASGCSDPARLRGRSWYFPSPMKVFRHHSKTSKIVHERSPLCRG</sequence>
<evidence type="ECO:0000256" key="1">
    <source>
        <dbReference type="SAM" id="MobiDB-lite"/>
    </source>
</evidence>
<accession>A0AAP0ISH2</accession>
<feature type="compositionally biased region" description="Low complexity" evidence="1">
    <location>
        <begin position="125"/>
        <end position="134"/>
    </location>
</feature>
<comment type="caution">
    <text evidence="2">The sequence shown here is derived from an EMBL/GenBank/DDBJ whole genome shotgun (WGS) entry which is preliminary data.</text>
</comment>
<evidence type="ECO:0000313" key="3">
    <source>
        <dbReference type="Proteomes" id="UP001420932"/>
    </source>
</evidence>
<keyword evidence="3" id="KW-1185">Reference proteome</keyword>
<dbReference type="AlphaFoldDB" id="A0AAP0ISH2"/>
<feature type="region of interest" description="Disordered" evidence="1">
    <location>
        <begin position="52"/>
        <end position="80"/>
    </location>
</feature>
<dbReference type="EMBL" id="JBBNAF010000008">
    <property type="protein sequence ID" value="KAK9120590.1"/>
    <property type="molecule type" value="Genomic_DNA"/>
</dbReference>